<feature type="compositionally biased region" description="Low complexity" evidence="1">
    <location>
        <begin position="21"/>
        <end position="42"/>
    </location>
</feature>
<evidence type="ECO:0000313" key="2">
    <source>
        <dbReference type="EMBL" id="RZF41281.1"/>
    </source>
</evidence>
<proteinExistence type="predicted"/>
<dbReference type="OrthoDB" id="306099at2759"/>
<feature type="non-terminal residue" evidence="2">
    <location>
        <position position="1"/>
    </location>
</feature>
<dbReference type="EMBL" id="QKKF02016851">
    <property type="protein sequence ID" value="RZF41281.1"/>
    <property type="molecule type" value="Genomic_DNA"/>
</dbReference>
<evidence type="ECO:0000256" key="1">
    <source>
        <dbReference type="SAM" id="MobiDB-lite"/>
    </source>
</evidence>
<accession>A0A482X7K5</accession>
<dbReference type="Proteomes" id="UP000291343">
    <property type="component" value="Unassembled WGS sequence"/>
</dbReference>
<name>A0A482X7K5_LAOST</name>
<dbReference type="InParanoid" id="A0A482X7K5"/>
<organism evidence="2 3">
    <name type="scientific">Laodelphax striatellus</name>
    <name type="common">Small brown planthopper</name>
    <name type="synonym">Delphax striatella</name>
    <dbReference type="NCBI Taxonomy" id="195883"/>
    <lineage>
        <taxon>Eukaryota</taxon>
        <taxon>Metazoa</taxon>
        <taxon>Ecdysozoa</taxon>
        <taxon>Arthropoda</taxon>
        <taxon>Hexapoda</taxon>
        <taxon>Insecta</taxon>
        <taxon>Pterygota</taxon>
        <taxon>Neoptera</taxon>
        <taxon>Paraneoptera</taxon>
        <taxon>Hemiptera</taxon>
        <taxon>Auchenorrhyncha</taxon>
        <taxon>Fulgoroidea</taxon>
        <taxon>Delphacidae</taxon>
        <taxon>Criomorphinae</taxon>
        <taxon>Laodelphax</taxon>
    </lineage>
</organism>
<comment type="caution">
    <text evidence="2">The sequence shown here is derived from an EMBL/GenBank/DDBJ whole genome shotgun (WGS) entry which is preliminary data.</text>
</comment>
<reference evidence="2 3" key="1">
    <citation type="journal article" date="2017" name="Gigascience">
        <title>Genome sequence of the small brown planthopper, Laodelphax striatellus.</title>
        <authorList>
            <person name="Zhu J."/>
            <person name="Jiang F."/>
            <person name="Wang X."/>
            <person name="Yang P."/>
            <person name="Bao Y."/>
            <person name="Zhao W."/>
            <person name="Wang W."/>
            <person name="Lu H."/>
            <person name="Wang Q."/>
            <person name="Cui N."/>
            <person name="Li J."/>
            <person name="Chen X."/>
            <person name="Luo L."/>
            <person name="Yu J."/>
            <person name="Kang L."/>
            <person name="Cui F."/>
        </authorList>
    </citation>
    <scope>NUCLEOTIDE SEQUENCE [LARGE SCALE GENOMIC DNA]</scope>
    <source>
        <strain evidence="2">Lst14</strain>
    </source>
</reference>
<protein>
    <submittedName>
        <fullName evidence="2">Uncharacterized protein</fullName>
    </submittedName>
</protein>
<evidence type="ECO:0000313" key="3">
    <source>
        <dbReference type="Proteomes" id="UP000291343"/>
    </source>
</evidence>
<feature type="region of interest" description="Disordered" evidence="1">
    <location>
        <begin position="18"/>
        <end position="68"/>
    </location>
</feature>
<keyword evidence="3" id="KW-1185">Reference proteome</keyword>
<gene>
    <name evidence="2" type="ORF">LSTR_LSTR017220</name>
</gene>
<sequence length="68" mass="7118">DILHSCLDQIEEMIVSEMREANAAQPASSAAGQAAASSAAQSKPDPPSDKTIEHSQAGTPTDVRDVHF</sequence>
<dbReference type="AlphaFoldDB" id="A0A482X7K5"/>